<proteinExistence type="predicted"/>
<evidence type="ECO:0000313" key="2">
    <source>
        <dbReference type="EMBL" id="KAK4177768.1"/>
    </source>
</evidence>
<evidence type="ECO:0000256" key="1">
    <source>
        <dbReference type="SAM" id="MobiDB-lite"/>
    </source>
</evidence>
<gene>
    <name evidence="2" type="ORF">QBC36DRAFT_309795</name>
</gene>
<evidence type="ECO:0000313" key="3">
    <source>
        <dbReference type="Proteomes" id="UP001302321"/>
    </source>
</evidence>
<comment type="caution">
    <text evidence="2">The sequence shown here is derived from an EMBL/GenBank/DDBJ whole genome shotgun (WGS) entry which is preliminary data.</text>
</comment>
<dbReference type="AlphaFoldDB" id="A0AAN6W9C8"/>
<accession>A0AAN6W9C8</accession>
<feature type="compositionally biased region" description="Polar residues" evidence="1">
    <location>
        <begin position="195"/>
        <end position="207"/>
    </location>
</feature>
<name>A0AAN6W9C8_9PEZI</name>
<sequence length="231" mass="25645">MLIHDKSKKSTEPVVNTVITVILSTLGGYCPGYYACFNSGCILAQKLPKTFVTSSYPSDADDNKEYVYTEFVYPTSVDVFVDRLRTKDEAVFQGSVSGDPGLILGLSAHQKKRLQRQLQSDDKNGDSPYSNLELCKKADLHEVDAERHKPELSASNQNEAWELEDISYTPELWSSHRLSEMAELELDRPIKSGDVETTLTPVSPFDTSKTRQNKPPTPSPVSPADTSKPLS</sequence>
<protein>
    <submittedName>
        <fullName evidence="2">Uncharacterized protein</fullName>
    </submittedName>
</protein>
<feature type="region of interest" description="Disordered" evidence="1">
    <location>
        <begin position="186"/>
        <end position="231"/>
    </location>
</feature>
<reference evidence="2" key="1">
    <citation type="journal article" date="2023" name="Mol. Phylogenet. Evol.">
        <title>Genome-scale phylogeny and comparative genomics of the fungal order Sordariales.</title>
        <authorList>
            <person name="Hensen N."/>
            <person name="Bonometti L."/>
            <person name="Westerberg I."/>
            <person name="Brannstrom I.O."/>
            <person name="Guillou S."/>
            <person name="Cros-Aarteil S."/>
            <person name="Calhoun S."/>
            <person name="Haridas S."/>
            <person name="Kuo A."/>
            <person name="Mondo S."/>
            <person name="Pangilinan J."/>
            <person name="Riley R."/>
            <person name="LaButti K."/>
            <person name="Andreopoulos B."/>
            <person name="Lipzen A."/>
            <person name="Chen C."/>
            <person name="Yan M."/>
            <person name="Daum C."/>
            <person name="Ng V."/>
            <person name="Clum A."/>
            <person name="Steindorff A."/>
            <person name="Ohm R.A."/>
            <person name="Martin F."/>
            <person name="Silar P."/>
            <person name="Natvig D.O."/>
            <person name="Lalanne C."/>
            <person name="Gautier V."/>
            <person name="Ament-Velasquez S.L."/>
            <person name="Kruys A."/>
            <person name="Hutchinson M.I."/>
            <person name="Powell A.J."/>
            <person name="Barry K."/>
            <person name="Miller A.N."/>
            <person name="Grigoriev I.V."/>
            <person name="Debuchy R."/>
            <person name="Gladieux P."/>
            <person name="Hiltunen Thoren M."/>
            <person name="Johannesson H."/>
        </authorList>
    </citation>
    <scope>NUCLEOTIDE SEQUENCE</scope>
    <source>
        <strain evidence="2">CBS 892.96</strain>
    </source>
</reference>
<organism evidence="2 3">
    <name type="scientific">Triangularia setosa</name>
    <dbReference type="NCBI Taxonomy" id="2587417"/>
    <lineage>
        <taxon>Eukaryota</taxon>
        <taxon>Fungi</taxon>
        <taxon>Dikarya</taxon>
        <taxon>Ascomycota</taxon>
        <taxon>Pezizomycotina</taxon>
        <taxon>Sordariomycetes</taxon>
        <taxon>Sordariomycetidae</taxon>
        <taxon>Sordariales</taxon>
        <taxon>Podosporaceae</taxon>
        <taxon>Triangularia</taxon>
    </lineage>
</organism>
<dbReference type="Proteomes" id="UP001302321">
    <property type="component" value="Unassembled WGS sequence"/>
</dbReference>
<dbReference type="EMBL" id="MU866155">
    <property type="protein sequence ID" value="KAK4177768.1"/>
    <property type="molecule type" value="Genomic_DNA"/>
</dbReference>
<keyword evidence="3" id="KW-1185">Reference proteome</keyword>
<reference evidence="2" key="2">
    <citation type="submission" date="2023-05" db="EMBL/GenBank/DDBJ databases">
        <authorList>
            <consortium name="Lawrence Berkeley National Laboratory"/>
            <person name="Steindorff A."/>
            <person name="Hensen N."/>
            <person name="Bonometti L."/>
            <person name="Westerberg I."/>
            <person name="Brannstrom I.O."/>
            <person name="Guillou S."/>
            <person name="Cros-Aarteil S."/>
            <person name="Calhoun S."/>
            <person name="Haridas S."/>
            <person name="Kuo A."/>
            <person name="Mondo S."/>
            <person name="Pangilinan J."/>
            <person name="Riley R."/>
            <person name="Labutti K."/>
            <person name="Andreopoulos B."/>
            <person name="Lipzen A."/>
            <person name="Chen C."/>
            <person name="Yanf M."/>
            <person name="Daum C."/>
            <person name="Ng V."/>
            <person name="Clum A."/>
            <person name="Ohm R."/>
            <person name="Martin F."/>
            <person name="Silar P."/>
            <person name="Natvig D."/>
            <person name="Lalanne C."/>
            <person name="Gautier V."/>
            <person name="Ament-Velasquez S.L."/>
            <person name="Kruys A."/>
            <person name="Hutchinson M.I."/>
            <person name="Powell A.J."/>
            <person name="Barry K."/>
            <person name="Miller A.N."/>
            <person name="Grigoriev I.V."/>
            <person name="Debuchy R."/>
            <person name="Gladieux P."/>
            <person name="Thoren M.H."/>
            <person name="Johannesson H."/>
        </authorList>
    </citation>
    <scope>NUCLEOTIDE SEQUENCE</scope>
    <source>
        <strain evidence="2">CBS 892.96</strain>
    </source>
</reference>